<dbReference type="InterPro" id="IPR007848">
    <property type="entry name" value="Small_mtfrase_dom"/>
</dbReference>
<dbReference type="PANTHER" id="PTHR47739">
    <property type="entry name" value="TRNA1(VAL) (ADENINE(37)-N6)-METHYLTRANSFERASE"/>
    <property type="match status" value="1"/>
</dbReference>
<keyword evidence="2" id="KW-0489">Methyltransferase</keyword>
<feature type="domain" description="Methyltransferase small" evidence="1">
    <location>
        <begin position="26"/>
        <end position="161"/>
    </location>
</feature>
<accession>A0A7G9GMH6</accession>
<evidence type="ECO:0000313" key="2">
    <source>
        <dbReference type="EMBL" id="QNM12008.1"/>
    </source>
</evidence>
<dbReference type="InterPro" id="IPR029063">
    <property type="entry name" value="SAM-dependent_MTases_sf"/>
</dbReference>
<dbReference type="SUPFAM" id="SSF53335">
    <property type="entry name" value="S-adenosyl-L-methionine-dependent methyltransferases"/>
    <property type="match status" value="1"/>
</dbReference>
<reference evidence="2 3" key="1">
    <citation type="submission" date="2020-08" db="EMBL/GenBank/DDBJ databases">
        <authorList>
            <person name="Liu C."/>
            <person name="Sun Q."/>
        </authorList>
    </citation>
    <scope>NUCLEOTIDE SEQUENCE [LARGE SCALE GENOMIC DNA]</scope>
    <source>
        <strain evidence="2 3">NSJ-61</strain>
    </source>
</reference>
<evidence type="ECO:0000313" key="3">
    <source>
        <dbReference type="Proteomes" id="UP000515856"/>
    </source>
</evidence>
<dbReference type="Gene3D" id="3.40.50.150">
    <property type="entry name" value="Vaccinia Virus protein VP39"/>
    <property type="match status" value="1"/>
</dbReference>
<proteinExistence type="predicted"/>
<dbReference type="CDD" id="cd02440">
    <property type="entry name" value="AdoMet_MTases"/>
    <property type="match status" value="1"/>
</dbReference>
<dbReference type="GO" id="GO:0032259">
    <property type="term" value="P:methylation"/>
    <property type="evidence" value="ECO:0007669"/>
    <property type="project" value="UniProtKB-KW"/>
</dbReference>
<dbReference type="GO" id="GO:0008757">
    <property type="term" value="F:S-adenosylmethionine-dependent methyltransferase activity"/>
    <property type="evidence" value="ECO:0007669"/>
    <property type="project" value="UniProtKB-ARBA"/>
</dbReference>
<keyword evidence="2" id="KW-0808">Transferase</keyword>
<dbReference type="Proteomes" id="UP000515856">
    <property type="component" value="Chromosome"/>
</dbReference>
<sequence length="220" mass="25108">MGYTYDFINGTDIYLYQDEEMFRMNSDTALLANFMKIKRNDRVLDIGTNNGALLAVANSFAPSCLIGIDIQEKAVALARYNMEQLNIPHAQILLGDVKDMKMPKVDVVICNPPYFPDHTTSAKNETEALRIARHEIYLSLDTLAKKAGEALDEKGRFYLVHRSDRLIDIVTTLRTYRLETRSIQFVYDENKKEAISVLIEAIKDGKPNCHILKPIYKTRS</sequence>
<organism evidence="2 3">
    <name type="scientific">[Eubacterium] hominis</name>
    <dbReference type="NCBI Taxonomy" id="2764325"/>
    <lineage>
        <taxon>Bacteria</taxon>
        <taxon>Bacillati</taxon>
        <taxon>Bacillota</taxon>
        <taxon>Erysipelotrichia</taxon>
        <taxon>Erysipelotrichales</taxon>
        <taxon>Erysipelotrichaceae</taxon>
        <taxon>Amedibacillus</taxon>
    </lineage>
</organism>
<dbReference type="KEGG" id="ehn:H9Q80_17465"/>
<dbReference type="PANTHER" id="PTHR47739:SF1">
    <property type="entry name" value="TRNA1(VAL) (ADENINE(37)-N6)-METHYLTRANSFERASE"/>
    <property type="match status" value="1"/>
</dbReference>
<dbReference type="InterPro" id="IPR050210">
    <property type="entry name" value="tRNA_Adenine-N(6)_MTase"/>
</dbReference>
<dbReference type="PROSITE" id="PS00092">
    <property type="entry name" value="N6_MTASE"/>
    <property type="match status" value="1"/>
</dbReference>
<dbReference type="GO" id="GO:0008170">
    <property type="term" value="F:N-methyltransferase activity"/>
    <property type="evidence" value="ECO:0007669"/>
    <property type="project" value="UniProtKB-ARBA"/>
</dbReference>
<dbReference type="AlphaFoldDB" id="A0A7G9GMH6"/>
<dbReference type="InterPro" id="IPR002052">
    <property type="entry name" value="DNA_methylase_N6_adenine_CS"/>
</dbReference>
<dbReference type="EMBL" id="CP060636">
    <property type="protein sequence ID" value="QNM12008.1"/>
    <property type="molecule type" value="Genomic_DNA"/>
</dbReference>
<name>A0A7G9GMH6_9FIRM</name>
<protein>
    <submittedName>
        <fullName evidence="2">Methyltransferase</fullName>
    </submittedName>
</protein>
<keyword evidence="3" id="KW-1185">Reference proteome</keyword>
<evidence type="ECO:0000259" key="1">
    <source>
        <dbReference type="Pfam" id="PF05175"/>
    </source>
</evidence>
<dbReference type="RefSeq" id="WP_117453642.1">
    <property type="nucleotide sequence ID" value="NZ_CP060636.1"/>
</dbReference>
<dbReference type="GO" id="GO:0003676">
    <property type="term" value="F:nucleic acid binding"/>
    <property type="evidence" value="ECO:0007669"/>
    <property type="project" value="InterPro"/>
</dbReference>
<dbReference type="Pfam" id="PF05175">
    <property type="entry name" value="MTS"/>
    <property type="match status" value="1"/>
</dbReference>
<gene>
    <name evidence="2" type="ORF">H9Q80_17465</name>
</gene>